<gene>
    <name evidence="2" type="ORF">METZ01_LOCUS193996</name>
</gene>
<keyword evidence="1" id="KW-1133">Transmembrane helix</keyword>
<feature type="transmembrane region" description="Helical" evidence="1">
    <location>
        <begin position="46"/>
        <end position="63"/>
    </location>
</feature>
<reference evidence="2" key="1">
    <citation type="submission" date="2018-05" db="EMBL/GenBank/DDBJ databases">
        <authorList>
            <person name="Lanie J.A."/>
            <person name="Ng W.-L."/>
            <person name="Kazmierczak K.M."/>
            <person name="Andrzejewski T.M."/>
            <person name="Davidsen T.M."/>
            <person name="Wayne K.J."/>
            <person name="Tettelin H."/>
            <person name="Glass J.I."/>
            <person name="Rusch D."/>
            <person name="Podicherti R."/>
            <person name="Tsui H.-C.T."/>
            <person name="Winkler M.E."/>
        </authorList>
    </citation>
    <scope>NUCLEOTIDE SEQUENCE</scope>
</reference>
<evidence type="ECO:0000256" key="1">
    <source>
        <dbReference type="SAM" id="Phobius"/>
    </source>
</evidence>
<sequence>MSIGPLEIFTLLLLYIVVALIVIWCKEFIFMMALGDSDYPGRYDKTLWFITFFVLFVFAPFLFRGWKNAIKA</sequence>
<organism evidence="2">
    <name type="scientific">marine metagenome</name>
    <dbReference type="NCBI Taxonomy" id="408172"/>
    <lineage>
        <taxon>unclassified sequences</taxon>
        <taxon>metagenomes</taxon>
        <taxon>ecological metagenomes</taxon>
    </lineage>
</organism>
<evidence type="ECO:0008006" key="3">
    <source>
        <dbReference type="Google" id="ProtNLM"/>
    </source>
</evidence>
<proteinExistence type="predicted"/>
<feature type="transmembrane region" description="Helical" evidence="1">
    <location>
        <begin position="12"/>
        <end position="34"/>
    </location>
</feature>
<protein>
    <recommendedName>
        <fullName evidence="3">Cardiolipin synthase N-terminal domain-containing protein</fullName>
    </recommendedName>
</protein>
<keyword evidence="1" id="KW-0472">Membrane</keyword>
<dbReference type="EMBL" id="UINC01040781">
    <property type="protein sequence ID" value="SVB41142.1"/>
    <property type="molecule type" value="Genomic_DNA"/>
</dbReference>
<dbReference type="AlphaFoldDB" id="A0A382DST7"/>
<name>A0A382DST7_9ZZZZ</name>
<accession>A0A382DST7</accession>
<keyword evidence="1" id="KW-0812">Transmembrane</keyword>
<evidence type="ECO:0000313" key="2">
    <source>
        <dbReference type="EMBL" id="SVB41142.1"/>
    </source>
</evidence>